<evidence type="ECO:0000256" key="3">
    <source>
        <dbReference type="SAM" id="MobiDB-lite"/>
    </source>
</evidence>
<organism evidence="4 5">
    <name type="scientific">Anopheles albimanus</name>
    <name type="common">New world malaria mosquito</name>
    <dbReference type="NCBI Taxonomy" id="7167"/>
    <lineage>
        <taxon>Eukaryota</taxon>
        <taxon>Metazoa</taxon>
        <taxon>Ecdysozoa</taxon>
        <taxon>Arthropoda</taxon>
        <taxon>Hexapoda</taxon>
        <taxon>Insecta</taxon>
        <taxon>Pterygota</taxon>
        <taxon>Neoptera</taxon>
        <taxon>Endopterygota</taxon>
        <taxon>Diptera</taxon>
        <taxon>Nematocera</taxon>
        <taxon>Culicoidea</taxon>
        <taxon>Culicidae</taxon>
        <taxon>Anophelinae</taxon>
        <taxon>Anopheles</taxon>
    </lineage>
</organism>
<dbReference type="GO" id="GO:0007030">
    <property type="term" value="P:Golgi organization"/>
    <property type="evidence" value="ECO:0007669"/>
    <property type="project" value="TreeGrafter"/>
</dbReference>
<feature type="region of interest" description="Disordered" evidence="3">
    <location>
        <begin position="942"/>
        <end position="1052"/>
    </location>
</feature>
<feature type="compositionally biased region" description="Basic and acidic residues" evidence="3">
    <location>
        <begin position="942"/>
        <end position="951"/>
    </location>
</feature>
<dbReference type="Gene3D" id="2.30.29.30">
    <property type="entry name" value="Pleckstrin-homology domain (PH domain)/Phosphotyrosine-binding domain (PTB)"/>
    <property type="match status" value="1"/>
</dbReference>
<feature type="compositionally biased region" description="Basic and acidic residues" evidence="3">
    <location>
        <begin position="613"/>
        <end position="625"/>
    </location>
</feature>
<comment type="subcellular location">
    <subcellularLocation>
        <location evidence="1">Cytoplasm</location>
    </subcellularLocation>
</comment>
<dbReference type="Pfam" id="PF00169">
    <property type="entry name" value="PH"/>
    <property type="match status" value="1"/>
</dbReference>
<name>A0A1Y9G8F4_ANOAL</name>
<proteinExistence type="predicted"/>
<feature type="compositionally biased region" description="Polar residues" evidence="3">
    <location>
        <begin position="865"/>
        <end position="882"/>
    </location>
</feature>
<dbReference type="SMART" id="SM00233">
    <property type="entry name" value="PH"/>
    <property type="match status" value="1"/>
</dbReference>
<reference evidence="4" key="2">
    <citation type="submission" date="2022-08" db="UniProtKB">
        <authorList>
            <consortium name="EnsemblMetazoa"/>
        </authorList>
    </citation>
    <scope>IDENTIFICATION</scope>
    <source>
        <strain evidence="4">STECLA/ALBI9_A</strain>
    </source>
</reference>
<keyword evidence="2" id="KW-0963">Cytoplasm</keyword>
<accession>A0A1Y9G8F4</accession>
<feature type="region of interest" description="Disordered" evidence="3">
    <location>
        <begin position="1478"/>
        <end position="1603"/>
    </location>
</feature>
<feature type="compositionally biased region" description="Low complexity" evidence="3">
    <location>
        <begin position="1042"/>
        <end position="1052"/>
    </location>
</feature>
<feature type="compositionally biased region" description="Polar residues" evidence="3">
    <location>
        <begin position="63"/>
        <end position="82"/>
    </location>
</feature>
<feature type="compositionally biased region" description="Polar residues" evidence="3">
    <location>
        <begin position="791"/>
        <end position="811"/>
    </location>
</feature>
<feature type="region of interest" description="Disordered" evidence="3">
    <location>
        <begin position="825"/>
        <end position="888"/>
    </location>
</feature>
<dbReference type="GO" id="GO:0010008">
    <property type="term" value="C:endosome membrane"/>
    <property type="evidence" value="ECO:0007669"/>
    <property type="project" value="TreeGrafter"/>
</dbReference>
<dbReference type="OrthoDB" id="9983817at2759"/>
<dbReference type="PROSITE" id="PS50003">
    <property type="entry name" value="PH_DOMAIN"/>
    <property type="match status" value="1"/>
</dbReference>
<feature type="region of interest" description="Disordered" evidence="3">
    <location>
        <begin position="57"/>
        <end position="82"/>
    </location>
</feature>
<dbReference type="EnsemblMetazoa" id="AALB016024-RA">
    <property type="protein sequence ID" value="AALB016024-PA"/>
    <property type="gene ID" value="AALB016024"/>
</dbReference>
<feature type="region of interest" description="Disordered" evidence="3">
    <location>
        <begin position="776"/>
        <end position="811"/>
    </location>
</feature>
<dbReference type="VEuPathDB" id="VectorBase:AALB20_037322"/>
<dbReference type="Pfam" id="PF23142">
    <property type="entry name" value="PH_PLEKHM2"/>
    <property type="match status" value="1"/>
</dbReference>
<evidence type="ECO:0000313" key="4">
    <source>
        <dbReference type="EnsemblMetazoa" id="AALB016024-PA"/>
    </source>
</evidence>
<feature type="compositionally biased region" description="Basic residues" evidence="3">
    <location>
        <begin position="1025"/>
        <end position="1035"/>
    </location>
</feature>
<reference evidence="4 5" key="1">
    <citation type="journal article" date="2017" name="G3 (Bethesda)">
        <title>The Physical Genome Mapping of Anopheles albimanus Corrected Scaffold Misassemblies and Identified Interarm Rearrangements in Genus Anopheles.</title>
        <authorList>
            <person name="Artemov G.N."/>
            <person name="Peery A.N."/>
            <person name="Jiang X."/>
            <person name="Tu Z."/>
            <person name="Stegniy V.N."/>
            <person name="Sharakhova M.V."/>
            <person name="Sharakhov I.V."/>
        </authorList>
    </citation>
    <scope>NUCLEOTIDE SEQUENCE [LARGE SCALE GENOMIC DNA]</scope>
    <source>
        <strain evidence="4 5">ALBI9_A</strain>
    </source>
</reference>
<dbReference type="InterPro" id="IPR011993">
    <property type="entry name" value="PH-like_dom_sf"/>
</dbReference>
<dbReference type="STRING" id="7167.A0A1Y9G8F4"/>
<dbReference type="VEuPathDB" id="VectorBase:AALB016024"/>
<dbReference type="PANTHER" id="PTHR46556">
    <property type="entry name" value="PLECKSTRIN HOMOLOGY DOMAIN-CONTAINING FAMILY M MEMBER 2"/>
    <property type="match status" value="1"/>
</dbReference>
<feature type="compositionally biased region" description="Polar residues" evidence="3">
    <location>
        <begin position="825"/>
        <end position="851"/>
    </location>
</feature>
<keyword evidence="5" id="KW-1185">Reference proteome</keyword>
<feature type="region of interest" description="Disordered" evidence="3">
    <location>
        <begin position="111"/>
        <end position="141"/>
    </location>
</feature>
<feature type="compositionally biased region" description="Low complexity" evidence="3">
    <location>
        <begin position="1511"/>
        <end position="1546"/>
    </location>
</feature>
<dbReference type="Proteomes" id="UP000069272">
    <property type="component" value="Chromosome 2R"/>
</dbReference>
<sequence>MDVAAIQRTAELCAAEFPHNLNNNNNGGSALGAAATAGECGKPLPCELANEATLQHQQQQQQATKMTSSVASILDDTTPSDSGVQLLDSESSGLNESMISSAGGFEFDVGGTPPPAPASATPGSKMEHEEGFNNNNNNNCERPMDVETTEVQLMDGDELAAVGGKFAEITLNPAAQEHAEEVGEGVEIEPAMAASQLPDELISSTCSTFDSENIVYRRRIKKAPVSKTPKKRVSFHEDILKNTKTDNIHIEHGFITYKTGGSGKKGAKGGGRYSWCTDRDDGGGGGGGGGGSDGFDDYGDEEACEGRQYVYRNACSDVLDYGKTDVFENVEDERNYVKYDNSGVFEYGPPERKLRPMDGYNLYKCSCSDSNSSLDSGEGNTATDQRSNYRQAKSNSCECIGSTTGGATSGGVGQVQRGGSARNLNSSNNNNVISDNCYYSEPSIEHLDEFNGNVMRDGNAEGCASGTTDQQQFVKSVWSKEKKPKSSCLKKTKRNSIYTNVVVPEYDLNRKVKKFNVHQRLSVIDNSRMIFGSLKDIFGITLPERGVPEGSEDLSSVRECIPETHDDQLTVDGDFTVVQKPKSFLSKSLDGGFNAQSGGGGRSRSSGAKKYVHNVDEQLRRKNDDDLYAPSRKNSVEDEQYPSDGHGAAAPTREINVPLPGPESNDVAYQPLPAHALQPMAGSGGGGASGGSTVTSAYRNKFIINGESTVFEHTGVCYTFEDEQRLSRTTGGAEDDDTKDLPVAETTGGSFIGKTQIKKKLSTIFQKMNVIGSTATAATSRSGGDGDTEASDQSRAGATVQQETQVTESSAKATITSNVMESSMISSCGSDHSDHSTVSSKVSGSTCTSGGSRPVDDGGMVLHSPRSSTVSGVQPQPSSRHLSSPLRKKSLTTMRMEPARLRMSPDLFNVGAGSTARHLGTLDRQLVEEFDDILTVTTAVADEQRQPKEDETVTQVEETTEKDDLVIVDYPSISGTSSSTVQSPLTPRSSSEGFDEPLVESQSKPPSNGTLATTSGGSAGGHFSHPPRHRGRYSQHGHNVMTSSTSSSTSTASKSSLINRFLRNVTQKKILEATIKQNPFFQSKLNGERKLFDNLVPRGVKPVNRELIEDLNAEIAMEIELSASGCQLDRVQLNDTYAQSATGDCPLALGGVKFDGGGIGVGELPVDLFASGGQRRLSIYRNDSEVLMKAFKLFNGYSREGYMTPVLVFLTDRTLYVTDQVRNRLCNKFVLPYAELDVILVGPYGNTVLLSNSARDMQQVLLAGGPYPAEGLVSSLELCARRGGSVLPAVGQLTLDHLAPLQAFVRDHSSVNREDSWKYYAVVNVPAGTLGTDETPLGPHIKGPLMHRRMSHAGFVDNWSAGYFLLKAGVLYLFGDASQKLPTWAVALAECQGARRSVSSGRPYCFELLLRTGALQLAAPDEYVASDWLQALVQAASGLFEVQERRRTLGCTLIMTSNHMLTLREDFSAPLRRSTACSSTTEITNSTYASPSPVNTSPSKENINPNVQRKGSNVSSNNGGSLLQDNSSEISSVRSNSSTPTRNSNNAQLNGVDRRSNCSSTSTPTRASMLMQQANTSPARSLLSRPMTGAPSPSAIEHGSAGGLREDKSYTNMSSFYGKNSGVEVLTCASIDEMAAVKIPAVASNWWCILEFECQEVRECSDDLVVFFSTSAEQSRFLSTLEAIWHAKKREPFPATIINSEDVVYDHCSKLFLEINRSWEPLLSAALGYPQ</sequence>
<feature type="compositionally biased region" description="Low complexity" evidence="3">
    <location>
        <begin position="414"/>
        <end position="427"/>
    </location>
</feature>
<dbReference type="GO" id="GO:0032880">
    <property type="term" value="P:regulation of protein localization"/>
    <property type="evidence" value="ECO:0007669"/>
    <property type="project" value="TreeGrafter"/>
</dbReference>
<feature type="compositionally biased region" description="Low complexity" evidence="3">
    <location>
        <begin position="972"/>
        <end position="983"/>
    </location>
</feature>
<evidence type="ECO:0000313" key="5">
    <source>
        <dbReference type="Proteomes" id="UP000069272"/>
    </source>
</evidence>
<dbReference type="GeneID" id="118457252"/>
<feature type="compositionally biased region" description="Polar residues" evidence="3">
    <location>
        <begin position="1557"/>
        <end position="1579"/>
    </location>
</feature>
<dbReference type="CTD" id="41425"/>
<protein>
    <submittedName>
        <fullName evidence="4">PH domain-containing protein</fullName>
    </submittedName>
</protein>
<dbReference type="GO" id="GO:0019894">
    <property type="term" value="F:kinesin binding"/>
    <property type="evidence" value="ECO:0007669"/>
    <property type="project" value="TreeGrafter"/>
</dbReference>
<dbReference type="SUPFAM" id="SSF50729">
    <property type="entry name" value="PH domain-like"/>
    <property type="match status" value="1"/>
</dbReference>
<dbReference type="InterPro" id="IPR001849">
    <property type="entry name" value="PH_domain"/>
</dbReference>
<feature type="region of interest" description="Disordered" evidence="3">
    <location>
        <begin position="588"/>
        <end position="666"/>
    </location>
</feature>
<evidence type="ECO:0000256" key="2">
    <source>
        <dbReference type="ARBA" id="ARBA00022490"/>
    </source>
</evidence>
<dbReference type="InterPro" id="IPR057288">
    <property type="entry name" value="PH_PLEKHM2"/>
</dbReference>
<dbReference type="InterPro" id="IPR053015">
    <property type="entry name" value="PH_domain-containing_M2"/>
</dbReference>
<feature type="compositionally biased region" description="Polar residues" evidence="3">
    <location>
        <begin position="1478"/>
        <end position="1510"/>
    </location>
</feature>
<feature type="region of interest" description="Disordered" evidence="3">
    <location>
        <begin position="408"/>
        <end position="427"/>
    </location>
</feature>
<dbReference type="RefSeq" id="XP_035774533.1">
    <property type="nucleotide sequence ID" value="XM_035918640.1"/>
</dbReference>
<dbReference type="KEGG" id="aali:118457252"/>
<dbReference type="GO" id="GO:0032418">
    <property type="term" value="P:lysosome localization"/>
    <property type="evidence" value="ECO:0007669"/>
    <property type="project" value="TreeGrafter"/>
</dbReference>
<dbReference type="PANTHER" id="PTHR46556:SF1">
    <property type="entry name" value="PLECKSTRIN HOMOLOGY DOMAIN-CONTAINING FAMILY M MEMBER 2"/>
    <property type="match status" value="1"/>
</dbReference>
<evidence type="ECO:0000256" key="1">
    <source>
        <dbReference type="ARBA" id="ARBA00004496"/>
    </source>
</evidence>